<reference evidence="1" key="1">
    <citation type="submission" date="2022-06" db="EMBL/GenBank/DDBJ databases">
        <authorList>
            <person name="Berger JAMES D."/>
            <person name="Berger JAMES D."/>
        </authorList>
    </citation>
    <scope>NUCLEOTIDE SEQUENCE [LARGE SCALE GENOMIC DNA]</scope>
</reference>
<reference evidence="2" key="2">
    <citation type="submission" date="2023-11" db="UniProtKB">
        <authorList>
            <consortium name="WormBaseParasite"/>
        </authorList>
    </citation>
    <scope>IDENTIFICATION</scope>
</reference>
<keyword evidence="1" id="KW-1185">Reference proteome</keyword>
<evidence type="ECO:0000313" key="1">
    <source>
        <dbReference type="Proteomes" id="UP000050795"/>
    </source>
</evidence>
<dbReference type="WBParaSite" id="TREG1_83390.1">
    <property type="protein sequence ID" value="TREG1_83390.1"/>
    <property type="gene ID" value="TREG1_83390"/>
</dbReference>
<sequence length="87" mass="10214">MDNTLDLVFTNDAGVFEARKRDPLLNSDHCIIRILPKVYGKQHKKVFSHLGKKTQHRLYAGTTKCKTPQYHIWHSCYMMRNPLGMIR</sequence>
<name>A0AA85K7V0_TRIRE</name>
<protein>
    <submittedName>
        <fullName evidence="2">Uncharacterized protein</fullName>
    </submittedName>
</protein>
<dbReference type="AlphaFoldDB" id="A0AA85K7V0"/>
<dbReference type="Proteomes" id="UP000050795">
    <property type="component" value="Unassembled WGS sequence"/>
</dbReference>
<organism evidence="1 2">
    <name type="scientific">Trichobilharzia regenti</name>
    <name type="common">Nasal bird schistosome</name>
    <dbReference type="NCBI Taxonomy" id="157069"/>
    <lineage>
        <taxon>Eukaryota</taxon>
        <taxon>Metazoa</taxon>
        <taxon>Spiralia</taxon>
        <taxon>Lophotrochozoa</taxon>
        <taxon>Platyhelminthes</taxon>
        <taxon>Trematoda</taxon>
        <taxon>Digenea</taxon>
        <taxon>Strigeidida</taxon>
        <taxon>Schistosomatoidea</taxon>
        <taxon>Schistosomatidae</taxon>
        <taxon>Trichobilharzia</taxon>
    </lineage>
</organism>
<evidence type="ECO:0000313" key="2">
    <source>
        <dbReference type="WBParaSite" id="TREG1_83390.1"/>
    </source>
</evidence>
<accession>A0AA85K7V0</accession>
<proteinExistence type="predicted"/>